<dbReference type="EMBL" id="QTSX02003618">
    <property type="protein sequence ID" value="KAJ9069618.1"/>
    <property type="molecule type" value="Genomic_DNA"/>
</dbReference>
<keyword evidence="2" id="KW-1185">Reference proteome</keyword>
<proteinExistence type="predicted"/>
<evidence type="ECO:0000313" key="2">
    <source>
        <dbReference type="Proteomes" id="UP001165960"/>
    </source>
</evidence>
<dbReference type="Proteomes" id="UP001165960">
    <property type="component" value="Unassembled WGS sequence"/>
</dbReference>
<gene>
    <name evidence="1" type="ORF">DSO57_1016620</name>
</gene>
<organism evidence="1 2">
    <name type="scientific">Entomophthora muscae</name>
    <dbReference type="NCBI Taxonomy" id="34485"/>
    <lineage>
        <taxon>Eukaryota</taxon>
        <taxon>Fungi</taxon>
        <taxon>Fungi incertae sedis</taxon>
        <taxon>Zoopagomycota</taxon>
        <taxon>Entomophthoromycotina</taxon>
        <taxon>Entomophthoromycetes</taxon>
        <taxon>Entomophthorales</taxon>
        <taxon>Entomophthoraceae</taxon>
        <taxon>Entomophthora</taxon>
    </lineage>
</organism>
<accession>A0ACC2T4R9</accession>
<protein>
    <submittedName>
        <fullName evidence="1">Uncharacterized protein</fullName>
    </submittedName>
</protein>
<sequence length="57" mass="5975">MPDIQDANLQPSDRDVAAARHGLDQGAIGGNSLAIMAQYGPMQKGSSWSVAPKPLLK</sequence>
<reference evidence="1" key="1">
    <citation type="submission" date="2022-04" db="EMBL/GenBank/DDBJ databases">
        <title>Genome of the entomopathogenic fungus Entomophthora muscae.</title>
        <authorList>
            <person name="Elya C."/>
            <person name="Lovett B.R."/>
            <person name="Lee E."/>
            <person name="Macias A.M."/>
            <person name="Hajek A.E."/>
            <person name="De Bivort B.L."/>
            <person name="Kasson M.T."/>
            <person name="De Fine Licht H.H."/>
            <person name="Stajich J.E."/>
        </authorList>
    </citation>
    <scope>NUCLEOTIDE SEQUENCE</scope>
    <source>
        <strain evidence="1">Berkeley</strain>
    </source>
</reference>
<evidence type="ECO:0000313" key="1">
    <source>
        <dbReference type="EMBL" id="KAJ9069618.1"/>
    </source>
</evidence>
<comment type="caution">
    <text evidence="1">The sequence shown here is derived from an EMBL/GenBank/DDBJ whole genome shotgun (WGS) entry which is preliminary data.</text>
</comment>
<name>A0ACC2T4R9_9FUNG</name>